<keyword evidence="1" id="KW-0175">Coiled coil</keyword>
<comment type="caution">
    <text evidence="3">The sequence shown here is derived from an EMBL/GenBank/DDBJ whole genome shotgun (WGS) entry which is preliminary data.</text>
</comment>
<proteinExistence type="predicted"/>
<evidence type="ECO:0000256" key="1">
    <source>
        <dbReference type="SAM" id="Coils"/>
    </source>
</evidence>
<evidence type="ECO:0000256" key="2">
    <source>
        <dbReference type="SAM" id="Phobius"/>
    </source>
</evidence>
<keyword evidence="2" id="KW-0472">Membrane</keyword>
<organism evidence="3 4">
    <name type="scientific">Skeletonema marinoi</name>
    <dbReference type="NCBI Taxonomy" id="267567"/>
    <lineage>
        <taxon>Eukaryota</taxon>
        <taxon>Sar</taxon>
        <taxon>Stramenopiles</taxon>
        <taxon>Ochrophyta</taxon>
        <taxon>Bacillariophyta</taxon>
        <taxon>Coscinodiscophyceae</taxon>
        <taxon>Thalassiosirophycidae</taxon>
        <taxon>Thalassiosirales</taxon>
        <taxon>Skeletonemataceae</taxon>
        <taxon>Skeletonema</taxon>
        <taxon>Skeletonema marinoi-dohrnii complex</taxon>
    </lineage>
</organism>
<feature type="coiled-coil region" evidence="1">
    <location>
        <begin position="249"/>
        <end position="276"/>
    </location>
</feature>
<protein>
    <submittedName>
        <fullName evidence="3">Uncharacterized protein</fullName>
    </submittedName>
</protein>
<feature type="non-terminal residue" evidence="3">
    <location>
        <position position="1"/>
    </location>
</feature>
<gene>
    <name evidence="3" type="ORF">QTG54_000598</name>
</gene>
<accession>A0AAD8YL73</accession>
<feature type="transmembrane region" description="Helical" evidence="2">
    <location>
        <begin position="31"/>
        <end position="52"/>
    </location>
</feature>
<feature type="transmembrane region" description="Helical" evidence="2">
    <location>
        <begin position="73"/>
        <end position="93"/>
    </location>
</feature>
<reference evidence="3" key="1">
    <citation type="submission" date="2023-06" db="EMBL/GenBank/DDBJ databases">
        <title>Survivors Of The Sea: Transcriptome response of Skeletonema marinoi to long-term dormancy.</title>
        <authorList>
            <person name="Pinder M.I.M."/>
            <person name="Kourtchenko O."/>
            <person name="Robertson E.K."/>
            <person name="Larsson T."/>
            <person name="Maumus F."/>
            <person name="Osuna-Cruz C.M."/>
            <person name="Vancaester E."/>
            <person name="Stenow R."/>
            <person name="Vandepoele K."/>
            <person name="Ploug H."/>
            <person name="Bruchert V."/>
            <person name="Godhe A."/>
            <person name="Topel M."/>
        </authorList>
    </citation>
    <scope>NUCLEOTIDE SEQUENCE</scope>
    <source>
        <strain evidence="3">R05AC</strain>
    </source>
</reference>
<evidence type="ECO:0000313" key="4">
    <source>
        <dbReference type="Proteomes" id="UP001224775"/>
    </source>
</evidence>
<dbReference type="EMBL" id="JATAAI010000001">
    <property type="protein sequence ID" value="KAK1748659.1"/>
    <property type="molecule type" value="Genomic_DNA"/>
</dbReference>
<name>A0AAD8YL73_9STRA</name>
<keyword evidence="2" id="KW-1133">Transmembrane helix</keyword>
<keyword evidence="2" id="KW-0812">Transmembrane</keyword>
<keyword evidence="4" id="KW-1185">Reference proteome</keyword>
<evidence type="ECO:0000313" key="3">
    <source>
        <dbReference type="EMBL" id="KAK1748659.1"/>
    </source>
</evidence>
<dbReference type="AlphaFoldDB" id="A0AAD8YL73"/>
<dbReference type="Proteomes" id="UP001224775">
    <property type="component" value="Unassembled WGS sequence"/>
</dbReference>
<sequence length="362" mass="40602">SEQCNAINAIINNNNRPGRVLYCCLNQRNPIIILTTLDAFSLLIIFWIRFISFEVLLYTKDMVQQSSYWRNPLVIGLLFCNISVVASFLPSWIPGAVTSAAPPELNKFTSQIDTVVNARLNIGLISDQLFVIDNFQFQLCNDPLQRTSDNSNNNDAARIPLPGVDGPRPNLSSGPHRIDVINNGSFINMDGLQNVQLKHGVWELVWNDSSLAGLIICGFQLDQDACRNDAILEKGNLYLTFPIWSTKALQEKQVEKQKAELKYKEYETERNLQLEKLKETPNLLKKAMYFRQAFKAVEDMDNTGFHLMVNLPSEDEVLDIGGNGVGDEGLLKMVKTGTLWSKTGSFRSNDGKQKLIGTASLL</sequence>